<evidence type="ECO:0000313" key="7">
    <source>
        <dbReference type="Proteomes" id="UP001500449"/>
    </source>
</evidence>
<dbReference type="PANTHER" id="PTHR30055">
    <property type="entry name" value="HTH-TYPE TRANSCRIPTIONAL REGULATOR RUTR"/>
    <property type="match status" value="1"/>
</dbReference>
<keyword evidence="3" id="KW-0804">Transcription</keyword>
<gene>
    <name evidence="6" type="ORF">GCM10009836_01580</name>
</gene>
<evidence type="ECO:0000256" key="4">
    <source>
        <dbReference type="PROSITE-ProRule" id="PRU00335"/>
    </source>
</evidence>
<evidence type="ECO:0000259" key="5">
    <source>
        <dbReference type="PROSITE" id="PS50977"/>
    </source>
</evidence>
<dbReference type="InterPro" id="IPR001647">
    <property type="entry name" value="HTH_TetR"/>
</dbReference>
<dbReference type="SUPFAM" id="SSF46689">
    <property type="entry name" value="Homeodomain-like"/>
    <property type="match status" value="1"/>
</dbReference>
<dbReference type="Pfam" id="PF16859">
    <property type="entry name" value="TetR_C_11"/>
    <property type="match status" value="1"/>
</dbReference>
<dbReference type="Proteomes" id="UP001500449">
    <property type="component" value="Unassembled WGS sequence"/>
</dbReference>
<dbReference type="EMBL" id="BAAAQK010000001">
    <property type="protein sequence ID" value="GAA1827559.1"/>
    <property type="molecule type" value="Genomic_DNA"/>
</dbReference>
<dbReference type="InterPro" id="IPR036271">
    <property type="entry name" value="Tet_transcr_reg_TetR-rel_C_sf"/>
</dbReference>
<proteinExistence type="predicted"/>
<evidence type="ECO:0000256" key="2">
    <source>
        <dbReference type="ARBA" id="ARBA00023125"/>
    </source>
</evidence>
<dbReference type="Gene3D" id="1.10.10.60">
    <property type="entry name" value="Homeodomain-like"/>
    <property type="match status" value="1"/>
</dbReference>
<keyword evidence="1" id="KW-0805">Transcription regulation</keyword>
<protein>
    <submittedName>
        <fullName evidence="6">TetR/AcrR family transcriptional regulator</fullName>
    </submittedName>
</protein>
<accession>A0ABN2MHN0</accession>
<sequence length="211" mass="23368">MTEDAQPVGRRAVGRPVDPDIEARVFAVVREVYSETGWAGFTIHAVATRAKVGKAAIYRRWGSKEELIADAIVSTVSAPIQDRGSLREDLIAVVQGELAEYLRPADGLVRLRAMVEAKAYPELFGAAMDRIRRLRTANGRTIVDTARRRGELPTEADGILMLDAIGGMTMNRFLATPSYAMRELQRDSRQFAESVVDYVLAATDAHLRHRT</sequence>
<dbReference type="InterPro" id="IPR009057">
    <property type="entry name" value="Homeodomain-like_sf"/>
</dbReference>
<feature type="domain" description="HTH tetR-type" evidence="5">
    <location>
        <begin position="19"/>
        <end position="79"/>
    </location>
</feature>
<dbReference type="RefSeq" id="WP_344411532.1">
    <property type="nucleotide sequence ID" value="NZ_BAAAQK010000001.1"/>
</dbReference>
<dbReference type="InterPro" id="IPR050109">
    <property type="entry name" value="HTH-type_TetR-like_transc_reg"/>
</dbReference>
<dbReference type="Gene3D" id="1.10.357.10">
    <property type="entry name" value="Tetracycline Repressor, domain 2"/>
    <property type="match status" value="1"/>
</dbReference>
<dbReference type="SUPFAM" id="SSF48498">
    <property type="entry name" value="Tetracyclin repressor-like, C-terminal domain"/>
    <property type="match status" value="1"/>
</dbReference>
<keyword evidence="7" id="KW-1185">Reference proteome</keyword>
<keyword evidence="2 4" id="KW-0238">DNA-binding</keyword>
<dbReference type="PANTHER" id="PTHR30055:SF148">
    <property type="entry name" value="TETR-FAMILY TRANSCRIPTIONAL REGULATOR"/>
    <property type="match status" value="1"/>
</dbReference>
<dbReference type="PROSITE" id="PS50977">
    <property type="entry name" value="HTH_TETR_2"/>
    <property type="match status" value="1"/>
</dbReference>
<evidence type="ECO:0000256" key="3">
    <source>
        <dbReference type="ARBA" id="ARBA00023163"/>
    </source>
</evidence>
<dbReference type="PRINTS" id="PR00455">
    <property type="entry name" value="HTHTETR"/>
</dbReference>
<dbReference type="Pfam" id="PF00440">
    <property type="entry name" value="TetR_N"/>
    <property type="match status" value="1"/>
</dbReference>
<organism evidence="6 7">
    <name type="scientific">Pseudonocardia ailaonensis</name>
    <dbReference type="NCBI Taxonomy" id="367279"/>
    <lineage>
        <taxon>Bacteria</taxon>
        <taxon>Bacillati</taxon>
        <taxon>Actinomycetota</taxon>
        <taxon>Actinomycetes</taxon>
        <taxon>Pseudonocardiales</taxon>
        <taxon>Pseudonocardiaceae</taxon>
        <taxon>Pseudonocardia</taxon>
    </lineage>
</organism>
<reference evidence="6 7" key="1">
    <citation type="journal article" date="2019" name="Int. J. Syst. Evol. Microbiol.">
        <title>The Global Catalogue of Microorganisms (GCM) 10K type strain sequencing project: providing services to taxonomists for standard genome sequencing and annotation.</title>
        <authorList>
            <consortium name="The Broad Institute Genomics Platform"/>
            <consortium name="The Broad Institute Genome Sequencing Center for Infectious Disease"/>
            <person name="Wu L."/>
            <person name="Ma J."/>
        </authorList>
    </citation>
    <scope>NUCLEOTIDE SEQUENCE [LARGE SCALE GENOMIC DNA]</scope>
    <source>
        <strain evidence="6 7">JCM 16009</strain>
    </source>
</reference>
<feature type="DNA-binding region" description="H-T-H motif" evidence="4">
    <location>
        <begin position="42"/>
        <end position="61"/>
    </location>
</feature>
<dbReference type="InterPro" id="IPR011075">
    <property type="entry name" value="TetR_C"/>
</dbReference>
<evidence type="ECO:0000313" key="6">
    <source>
        <dbReference type="EMBL" id="GAA1827559.1"/>
    </source>
</evidence>
<comment type="caution">
    <text evidence="6">The sequence shown here is derived from an EMBL/GenBank/DDBJ whole genome shotgun (WGS) entry which is preliminary data.</text>
</comment>
<name>A0ABN2MHN0_9PSEU</name>
<evidence type="ECO:0000256" key="1">
    <source>
        <dbReference type="ARBA" id="ARBA00023015"/>
    </source>
</evidence>